<feature type="compositionally biased region" description="Acidic residues" evidence="1">
    <location>
        <begin position="214"/>
        <end position="224"/>
    </location>
</feature>
<dbReference type="Proteomes" id="UP000054558">
    <property type="component" value="Unassembled WGS sequence"/>
</dbReference>
<evidence type="ECO:0008006" key="5">
    <source>
        <dbReference type="Google" id="ProtNLM"/>
    </source>
</evidence>
<evidence type="ECO:0000256" key="1">
    <source>
        <dbReference type="SAM" id="MobiDB-lite"/>
    </source>
</evidence>
<evidence type="ECO:0000313" key="4">
    <source>
        <dbReference type="Proteomes" id="UP000054558"/>
    </source>
</evidence>
<gene>
    <name evidence="3" type="ORF">KFL_000080570</name>
</gene>
<protein>
    <recommendedName>
        <fullName evidence="5">BAG domain-containing protein</fullName>
    </recommendedName>
</protein>
<evidence type="ECO:0000256" key="2">
    <source>
        <dbReference type="SAM" id="Phobius"/>
    </source>
</evidence>
<sequence>MATKQRSGYQTADEFYEQYYRDRAREYEDSQTPVFGKGGPVSIKKQNVGILLAMAAAIGAVAFWNKNRKNGTRLGKEPRKPAVARQGLSAGEAAARAAERRLSGHGTNQLTPLGRALAVAQKVDGLEAEAKTLVESVRRVGRVEEDVSKKQITLIELVTQAQIEMDGIQVGESGRAVKKAQIIRMERIIVSLEQLAETAHKGLAQGEVARSSEIQEEQSDGGPS</sequence>
<dbReference type="Gene3D" id="1.20.58.120">
    <property type="entry name" value="BAG domain"/>
    <property type="match status" value="1"/>
</dbReference>
<feature type="region of interest" description="Disordered" evidence="1">
    <location>
        <begin position="203"/>
        <end position="224"/>
    </location>
</feature>
<keyword evidence="2" id="KW-0472">Membrane</keyword>
<organism evidence="3 4">
    <name type="scientific">Klebsormidium nitens</name>
    <name type="common">Green alga</name>
    <name type="synonym">Ulothrix nitens</name>
    <dbReference type="NCBI Taxonomy" id="105231"/>
    <lineage>
        <taxon>Eukaryota</taxon>
        <taxon>Viridiplantae</taxon>
        <taxon>Streptophyta</taxon>
        <taxon>Klebsormidiophyceae</taxon>
        <taxon>Klebsormidiales</taxon>
        <taxon>Klebsormidiaceae</taxon>
        <taxon>Klebsormidium</taxon>
    </lineage>
</organism>
<proteinExistence type="predicted"/>
<dbReference type="InterPro" id="IPR036533">
    <property type="entry name" value="BAG_dom_sf"/>
</dbReference>
<feature type="region of interest" description="Disordered" evidence="1">
    <location>
        <begin position="70"/>
        <end position="90"/>
    </location>
</feature>
<dbReference type="EMBL" id="DF236957">
    <property type="protein sequence ID" value="GAQ78151.1"/>
    <property type="molecule type" value="Genomic_DNA"/>
</dbReference>
<evidence type="ECO:0000313" key="3">
    <source>
        <dbReference type="EMBL" id="GAQ78151.1"/>
    </source>
</evidence>
<feature type="transmembrane region" description="Helical" evidence="2">
    <location>
        <begin position="48"/>
        <end position="65"/>
    </location>
</feature>
<dbReference type="AlphaFoldDB" id="A0A1Y1HMC7"/>
<keyword evidence="2" id="KW-0812">Transmembrane</keyword>
<dbReference type="SUPFAM" id="SSF63491">
    <property type="entry name" value="BAG domain"/>
    <property type="match status" value="1"/>
</dbReference>
<keyword evidence="4" id="KW-1185">Reference proteome</keyword>
<accession>A0A1Y1HMC7</accession>
<dbReference type="GO" id="GO:0051087">
    <property type="term" value="F:protein-folding chaperone binding"/>
    <property type="evidence" value="ECO:0007669"/>
    <property type="project" value="InterPro"/>
</dbReference>
<dbReference type="OrthoDB" id="1938294at2759"/>
<name>A0A1Y1HMC7_KLENI</name>
<keyword evidence="2" id="KW-1133">Transmembrane helix</keyword>
<reference evidence="3 4" key="1">
    <citation type="journal article" date="2014" name="Nat. Commun.">
        <title>Klebsormidium flaccidum genome reveals primary factors for plant terrestrial adaptation.</title>
        <authorList>
            <person name="Hori K."/>
            <person name="Maruyama F."/>
            <person name="Fujisawa T."/>
            <person name="Togashi T."/>
            <person name="Yamamoto N."/>
            <person name="Seo M."/>
            <person name="Sato S."/>
            <person name="Yamada T."/>
            <person name="Mori H."/>
            <person name="Tajima N."/>
            <person name="Moriyama T."/>
            <person name="Ikeuchi M."/>
            <person name="Watanabe M."/>
            <person name="Wada H."/>
            <person name="Kobayashi K."/>
            <person name="Saito M."/>
            <person name="Masuda T."/>
            <person name="Sasaki-Sekimoto Y."/>
            <person name="Mashiguchi K."/>
            <person name="Awai K."/>
            <person name="Shimojima M."/>
            <person name="Masuda S."/>
            <person name="Iwai M."/>
            <person name="Nobusawa T."/>
            <person name="Narise T."/>
            <person name="Kondo S."/>
            <person name="Saito H."/>
            <person name="Sato R."/>
            <person name="Murakawa M."/>
            <person name="Ihara Y."/>
            <person name="Oshima-Yamada Y."/>
            <person name="Ohtaka K."/>
            <person name="Satoh M."/>
            <person name="Sonobe K."/>
            <person name="Ishii M."/>
            <person name="Ohtani R."/>
            <person name="Kanamori-Sato M."/>
            <person name="Honoki R."/>
            <person name="Miyazaki D."/>
            <person name="Mochizuki H."/>
            <person name="Umetsu J."/>
            <person name="Higashi K."/>
            <person name="Shibata D."/>
            <person name="Kamiya Y."/>
            <person name="Sato N."/>
            <person name="Nakamura Y."/>
            <person name="Tabata S."/>
            <person name="Ida S."/>
            <person name="Kurokawa K."/>
            <person name="Ohta H."/>
        </authorList>
    </citation>
    <scope>NUCLEOTIDE SEQUENCE [LARGE SCALE GENOMIC DNA]</scope>
    <source>
        <strain evidence="3 4">NIES-2285</strain>
    </source>
</reference>